<dbReference type="OrthoDB" id="5832178at2759"/>
<proteinExistence type="predicted"/>
<dbReference type="Proteomes" id="UP000267096">
    <property type="component" value="Unassembled WGS sequence"/>
</dbReference>
<accession>A0A3P6NUM0</accession>
<protein>
    <submittedName>
        <fullName evidence="2">Uncharacterized protein</fullName>
    </submittedName>
</protein>
<evidence type="ECO:0000313" key="3">
    <source>
        <dbReference type="Proteomes" id="UP000267096"/>
    </source>
</evidence>
<sequence length="85" mass="9449">MLMKRAEEGGCRDNSDDNKENEDYFLAGGDRVGDAQNRSGIQPYSCAQQIDAMIAANDELLKLADDLNAFYGHPTNRKPICVQRV</sequence>
<feature type="compositionally biased region" description="Basic and acidic residues" evidence="1">
    <location>
        <begin position="1"/>
        <end position="22"/>
    </location>
</feature>
<gene>
    <name evidence="2" type="ORF">ASIM_LOCUS7993</name>
</gene>
<evidence type="ECO:0000313" key="2">
    <source>
        <dbReference type="EMBL" id="VDK30526.1"/>
    </source>
</evidence>
<name>A0A3P6NUM0_ANISI</name>
<dbReference type="AlphaFoldDB" id="A0A3P6NUM0"/>
<evidence type="ECO:0000256" key="1">
    <source>
        <dbReference type="SAM" id="MobiDB-lite"/>
    </source>
</evidence>
<reference evidence="2 3" key="1">
    <citation type="submission" date="2018-11" db="EMBL/GenBank/DDBJ databases">
        <authorList>
            <consortium name="Pathogen Informatics"/>
        </authorList>
    </citation>
    <scope>NUCLEOTIDE SEQUENCE [LARGE SCALE GENOMIC DNA]</scope>
</reference>
<keyword evidence="3" id="KW-1185">Reference proteome</keyword>
<feature type="region of interest" description="Disordered" evidence="1">
    <location>
        <begin position="1"/>
        <end position="24"/>
    </location>
</feature>
<dbReference type="EMBL" id="UYRR01020592">
    <property type="protein sequence ID" value="VDK30526.1"/>
    <property type="molecule type" value="Genomic_DNA"/>
</dbReference>
<organism evidence="2 3">
    <name type="scientific">Anisakis simplex</name>
    <name type="common">Herring worm</name>
    <dbReference type="NCBI Taxonomy" id="6269"/>
    <lineage>
        <taxon>Eukaryota</taxon>
        <taxon>Metazoa</taxon>
        <taxon>Ecdysozoa</taxon>
        <taxon>Nematoda</taxon>
        <taxon>Chromadorea</taxon>
        <taxon>Rhabditida</taxon>
        <taxon>Spirurina</taxon>
        <taxon>Ascaridomorpha</taxon>
        <taxon>Ascaridoidea</taxon>
        <taxon>Anisakidae</taxon>
        <taxon>Anisakis</taxon>
        <taxon>Anisakis simplex complex</taxon>
    </lineage>
</organism>